<evidence type="ECO:0000313" key="2">
    <source>
        <dbReference type="EMBL" id="BCL60910.1"/>
    </source>
</evidence>
<dbReference type="Proteomes" id="UP000826725">
    <property type="component" value="Chromosome"/>
</dbReference>
<dbReference type="Pfam" id="PF13561">
    <property type="entry name" value="adh_short_C2"/>
    <property type="match status" value="1"/>
</dbReference>
<dbReference type="AlphaFoldDB" id="A0A8D5FHR6"/>
<comment type="similarity">
    <text evidence="1">Belongs to the short-chain dehydrogenases/reductases (SDR) family.</text>
</comment>
<dbReference type="PANTHER" id="PTHR42879">
    <property type="entry name" value="3-OXOACYL-(ACYL-CARRIER-PROTEIN) REDUCTASE"/>
    <property type="match status" value="1"/>
</dbReference>
<protein>
    <submittedName>
        <fullName evidence="2">Beta-ketoacyl-ACP reductase</fullName>
    </submittedName>
</protein>
<proteinExistence type="inferred from homology"/>
<gene>
    <name evidence="2" type="ORF">DGMP_16030</name>
</gene>
<sequence>MRLQNKYALIPGASRPIGRAVARKFAKEGAFLFLPYYDWPDSTREMEEEFTSAGYSFFSCQVDLRNIKEVKKLVSEIKKRTATLDFLINNIERGGMPVVHGSYDRPHNSNQWDTEVDTTLKAKWLLYHHCLPLLQHSSCGSVLNISSIAAITGRSGPGGLFFNDGYSAANHAIGSLTKTWARELSPRGRVNELMLGLVESRHGPGTRGWQVLTEEEQNNLREHILLNRFGTPEEVAELAFFLAVEATYLTGTIIPMDGGFSLGGDSIQPMPEGVLS</sequence>
<evidence type="ECO:0000256" key="1">
    <source>
        <dbReference type="ARBA" id="ARBA00006484"/>
    </source>
</evidence>
<reference evidence="2" key="1">
    <citation type="submission" date="2020-09" db="EMBL/GenBank/DDBJ databases">
        <title>Desulfogranum mesoprofundum gen. nov., sp. nov., a novel mesophilic, sulfate-reducing chemolithoautotroph isolated from a deep-sea hydrothermal vent chimney in the Suiyo Seamount.</title>
        <authorList>
            <person name="Hashimoto Y."/>
            <person name="Nakagawa S."/>
        </authorList>
    </citation>
    <scope>NUCLEOTIDE SEQUENCE</scope>
    <source>
        <strain evidence="2">KT2</strain>
    </source>
</reference>
<organism evidence="2 3">
    <name type="scientific">Desulfomarina profundi</name>
    <dbReference type="NCBI Taxonomy" id="2772557"/>
    <lineage>
        <taxon>Bacteria</taxon>
        <taxon>Pseudomonadati</taxon>
        <taxon>Thermodesulfobacteriota</taxon>
        <taxon>Desulfobulbia</taxon>
        <taxon>Desulfobulbales</taxon>
        <taxon>Desulfobulbaceae</taxon>
        <taxon>Desulfomarina</taxon>
    </lineage>
</organism>
<dbReference type="RefSeq" id="WP_228856988.1">
    <property type="nucleotide sequence ID" value="NZ_AP024086.1"/>
</dbReference>
<accession>A0A8D5FHR6</accession>
<dbReference type="EMBL" id="AP024086">
    <property type="protein sequence ID" value="BCL60910.1"/>
    <property type="molecule type" value="Genomic_DNA"/>
</dbReference>
<dbReference type="InterPro" id="IPR002347">
    <property type="entry name" value="SDR_fam"/>
</dbReference>
<dbReference type="KEGG" id="dbk:DGMP_16030"/>
<dbReference type="InterPro" id="IPR050259">
    <property type="entry name" value="SDR"/>
</dbReference>
<dbReference type="PANTHER" id="PTHR42879:SF2">
    <property type="entry name" value="3-OXOACYL-[ACYL-CARRIER-PROTEIN] REDUCTASE FABG"/>
    <property type="match status" value="1"/>
</dbReference>
<dbReference type="CDD" id="cd05233">
    <property type="entry name" value="SDR_c"/>
    <property type="match status" value="1"/>
</dbReference>
<keyword evidence="3" id="KW-1185">Reference proteome</keyword>
<name>A0A8D5FHR6_9BACT</name>
<evidence type="ECO:0000313" key="3">
    <source>
        <dbReference type="Proteomes" id="UP000826725"/>
    </source>
</evidence>